<proteinExistence type="inferred from homology"/>
<dbReference type="EMBL" id="JAGKQM010000016">
    <property type="protein sequence ID" value="KAH0876020.1"/>
    <property type="molecule type" value="Genomic_DNA"/>
</dbReference>
<evidence type="ECO:0000256" key="8">
    <source>
        <dbReference type="ARBA" id="ARBA00023310"/>
    </source>
</evidence>
<comment type="similarity">
    <text evidence="2">Belongs to the ATPase gamma chain family.</text>
</comment>
<dbReference type="InterPro" id="IPR038765">
    <property type="entry name" value="Papain-like_cys_pep_sf"/>
</dbReference>
<evidence type="ECO:0000256" key="1">
    <source>
        <dbReference type="ARBA" id="ARBA00004170"/>
    </source>
</evidence>
<dbReference type="SUPFAM" id="SSF52943">
    <property type="entry name" value="ATP synthase (F1-ATPase), gamma subunit"/>
    <property type="match status" value="1"/>
</dbReference>
<evidence type="ECO:0000256" key="6">
    <source>
        <dbReference type="ARBA" id="ARBA00023136"/>
    </source>
</evidence>
<keyword evidence="4" id="KW-0375">Hydrogen ion transport</keyword>
<dbReference type="Pfam" id="PF00231">
    <property type="entry name" value="ATP-synt"/>
    <property type="match status" value="1"/>
</dbReference>
<dbReference type="PANTHER" id="PTHR11693:SF22">
    <property type="entry name" value="ATP SYNTHASE SUBUNIT GAMMA, MITOCHONDRIAL"/>
    <property type="match status" value="1"/>
</dbReference>
<accession>A0ABQ7Z718</accession>
<comment type="caution">
    <text evidence="10">The sequence shown here is derived from an EMBL/GenBank/DDBJ whole genome shotgun (WGS) entry which is preliminary data.</text>
</comment>
<evidence type="ECO:0000256" key="2">
    <source>
        <dbReference type="ARBA" id="ARBA00007681"/>
    </source>
</evidence>
<comment type="subcellular location">
    <subcellularLocation>
        <location evidence="1">Membrane</location>
        <topology evidence="1">Peripheral membrane protein</topology>
    </subcellularLocation>
</comment>
<dbReference type="Proteomes" id="UP000824890">
    <property type="component" value="Unassembled WGS sequence"/>
</dbReference>
<evidence type="ECO:0000256" key="3">
    <source>
        <dbReference type="ARBA" id="ARBA00022448"/>
    </source>
</evidence>
<evidence type="ECO:0000313" key="11">
    <source>
        <dbReference type="Proteomes" id="UP000824890"/>
    </source>
</evidence>
<feature type="region of interest" description="Disordered" evidence="9">
    <location>
        <begin position="417"/>
        <end position="485"/>
    </location>
</feature>
<dbReference type="SUPFAM" id="SSF54001">
    <property type="entry name" value="Cysteine proteinases"/>
    <property type="match status" value="1"/>
</dbReference>
<keyword evidence="3" id="KW-0813">Transport</keyword>
<keyword evidence="11" id="KW-1185">Reference proteome</keyword>
<keyword evidence="8" id="KW-0066">ATP synthesis</keyword>
<dbReference type="InterPro" id="IPR035968">
    <property type="entry name" value="ATP_synth_F1_ATPase_gsu"/>
</dbReference>
<evidence type="ECO:0000256" key="7">
    <source>
        <dbReference type="ARBA" id="ARBA00023196"/>
    </source>
</evidence>
<dbReference type="InterPro" id="IPR000131">
    <property type="entry name" value="ATP_synth_F1_gsu"/>
</dbReference>
<evidence type="ECO:0000313" key="10">
    <source>
        <dbReference type="EMBL" id="KAH0876020.1"/>
    </source>
</evidence>
<organism evidence="10 11">
    <name type="scientific">Brassica napus</name>
    <name type="common">Rape</name>
    <dbReference type="NCBI Taxonomy" id="3708"/>
    <lineage>
        <taxon>Eukaryota</taxon>
        <taxon>Viridiplantae</taxon>
        <taxon>Streptophyta</taxon>
        <taxon>Embryophyta</taxon>
        <taxon>Tracheophyta</taxon>
        <taxon>Spermatophyta</taxon>
        <taxon>Magnoliopsida</taxon>
        <taxon>eudicotyledons</taxon>
        <taxon>Gunneridae</taxon>
        <taxon>Pentapetalae</taxon>
        <taxon>rosids</taxon>
        <taxon>malvids</taxon>
        <taxon>Brassicales</taxon>
        <taxon>Brassicaceae</taxon>
        <taxon>Brassiceae</taxon>
        <taxon>Brassica</taxon>
    </lineage>
</organism>
<keyword evidence="5" id="KW-0406">Ion transport</keyword>
<gene>
    <name evidence="10" type="ORF">HID58_073382</name>
</gene>
<dbReference type="Gene3D" id="3.40.1380.10">
    <property type="match status" value="1"/>
</dbReference>
<keyword evidence="6" id="KW-0472">Membrane</keyword>
<name>A0ABQ7Z718_BRANA</name>
<protein>
    <submittedName>
        <fullName evidence="10">Uncharacterized protein</fullName>
    </submittedName>
</protein>
<feature type="compositionally biased region" description="Polar residues" evidence="9">
    <location>
        <begin position="449"/>
        <end position="460"/>
    </location>
</feature>
<dbReference type="Gene3D" id="3.90.70.10">
    <property type="entry name" value="Cysteine proteinases"/>
    <property type="match status" value="1"/>
</dbReference>
<dbReference type="PRINTS" id="PR00126">
    <property type="entry name" value="ATPASEGAMMA"/>
</dbReference>
<evidence type="ECO:0000256" key="9">
    <source>
        <dbReference type="SAM" id="MobiDB-lite"/>
    </source>
</evidence>
<reference evidence="10 11" key="1">
    <citation type="submission" date="2021-05" db="EMBL/GenBank/DDBJ databases">
        <title>Genome Assembly of Synthetic Allotetraploid Brassica napus Reveals Homoeologous Exchanges between Subgenomes.</title>
        <authorList>
            <person name="Davis J.T."/>
        </authorList>
    </citation>
    <scope>NUCLEOTIDE SEQUENCE [LARGE SCALE GENOMIC DNA]</scope>
    <source>
        <strain evidence="11">cv. Da-Ae</strain>
        <tissue evidence="10">Seedling</tissue>
    </source>
</reference>
<sequence>MELAVLYGGRDQKKVRVVVEACGMSVGHRYGFLNHYREKRKTSDQFLILTYAWKRLDFRTTYQVASFSENHNHCTVSGIAGKNNVRFSYMKTENLVFRSIAIVISDGSSLDLISKKEVSLLFEFREEDMSTTVQEKILTGIIHTYAKPLWFLSNDVVFVAGFVRLGVYNTNSNKFLYLHKTTQECFPIFLEMFEGKTLLLSMSDRVTYRDMGIMEEVLNQRQKQVCWAISLTRQLAALLKLRGQLNINASLSIQYLINKVGSSLFGAQMSRPWNGSVRSLETAIPFLVNGTVLENLVPLRQFDLQSSTPENHVLGERRYRAVRIVVHRIDEYRVAFEADLLRCLHQSPVAAVIKLYPSYGRITGNQIYRQRTSERDEATPLKHSMLGGYVKIRKGVGLISEFVEMFLVEEEPRKKKRKAVSVDASHKRPKKVYKRLSLGPGKQSKSHKLSQGNSTSTSREAGSFVRPISPKSPVPSASAFENMGESDDDIPELDASYFQTNGYLPADATEEQISMAAASMIRSHSLSEFDALCIVYNKFHSVLSPKIIEKESEVGGKLGELDSCEIEAGETKGEILQNLAEFQFSCVMFNAVLENACSEMGAGMSAMDSSSRNAGEMLDHLTLAYNRELEAA</sequence>
<keyword evidence="7" id="KW-0139">CF(1)</keyword>
<dbReference type="PANTHER" id="PTHR11693">
    <property type="entry name" value="ATP SYNTHASE GAMMA CHAIN"/>
    <property type="match status" value="1"/>
</dbReference>
<evidence type="ECO:0000256" key="5">
    <source>
        <dbReference type="ARBA" id="ARBA00023065"/>
    </source>
</evidence>
<evidence type="ECO:0000256" key="4">
    <source>
        <dbReference type="ARBA" id="ARBA00022781"/>
    </source>
</evidence>